<dbReference type="InterPro" id="IPR051918">
    <property type="entry name" value="STPP_CPPED1"/>
</dbReference>
<dbReference type="eggNOG" id="COG1409">
    <property type="taxonomic scope" value="Bacteria"/>
</dbReference>
<evidence type="ECO:0000313" key="4">
    <source>
        <dbReference type="Proteomes" id="UP000000343"/>
    </source>
</evidence>
<dbReference type="AlphaFoldDB" id="E8WVJ4"/>
<dbReference type="CDD" id="cd00838">
    <property type="entry name" value="MPP_superfamily"/>
    <property type="match status" value="1"/>
</dbReference>
<organism evidence="4">
    <name type="scientific">Granulicella tundricola (strain ATCC BAA-1859 / DSM 23138 / MP5ACTX9)</name>
    <dbReference type="NCBI Taxonomy" id="1198114"/>
    <lineage>
        <taxon>Bacteria</taxon>
        <taxon>Pseudomonadati</taxon>
        <taxon>Acidobacteriota</taxon>
        <taxon>Terriglobia</taxon>
        <taxon>Terriglobales</taxon>
        <taxon>Acidobacteriaceae</taxon>
        <taxon>Granulicella</taxon>
    </lineage>
</organism>
<dbReference type="PROSITE" id="PS51318">
    <property type="entry name" value="TAT"/>
    <property type="match status" value="1"/>
</dbReference>
<dbReference type="Pfam" id="PF00149">
    <property type="entry name" value="Metallophos"/>
    <property type="match status" value="1"/>
</dbReference>
<dbReference type="InterPro" id="IPR004843">
    <property type="entry name" value="Calcineurin-like_PHP"/>
</dbReference>
<feature type="chain" id="PRO_5003233408" evidence="1">
    <location>
        <begin position="27"/>
        <end position="331"/>
    </location>
</feature>
<reference evidence="4" key="1">
    <citation type="submission" date="2011-01" db="EMBL/GenBank/DDBJ databases">
        <title>Complete sequence of chromosome of Acidobacterium sp. MP5ACTX9.</title>
        <authorList>
            <consortium name="US DOE Joint Genome Institute"/>
            <person name="Lucas S."/>
            <person name="Copeland A."/>
            <person name="Lapidus A."/>
            <person name="Cheng J.-F."/>
            <person name="Goodwin L."/>
            <person name="Pitluck S."/>
            <person name="Teshima H."/>
            <person name="Detter J.C."/>
            <person name="Han C."/>
            <person name="Tapia R."/>
            <person name="Land M."/>
            <person name="Hauser L."/>
            <person name="Kyrpides N."/>
            <person name="Ivanova N."/>
            <person name="Ovchinnikova G."/>
            <person name="Pagani I."/>
            <person name="Rawat S.R."/>
            <person name="Mannisto M."/>
            <person name="Haggblom M.M."/>
            <person name="Woyke T."/>
        </authorList>
    </citation>
    <scope>NUCLEOTIDE SEQUENCE [LARGE SCALE GENOMIC DNA]</scope>
    <source>
        <strain evidence="4">MP5ACTX9</strain>
    </source>
</reference>
<keyword evidence="1" id="KW-0732">Signal</keyword>
<dbReference type="KEGG" id="acm:AciX9_1383"/>
<dbReference type="RefSeq" id="WP_013579764.1">
    <property type="nucleotide sequence ID" value="NC_015064.1"/>
</dbReference>
<evidence type="ECO:0000256" key="1">
    <source>
        <dbReference type="SAM" id="SignalP"/>
    </source>
</evidence>
<dbReference type="PaxDb" id="1198114-AciX9_1383"/>
<gene>
    <name evidence="3" type="ordered locus">AciX9_1383</name>
</gene>
<accession>E8WVJ4</accession>
<dbReference type="GO" id="GO:0016787">
    <property type="term" value="F:hydrolase activity"/>
    <property type="evidence" value="ECO:0007669"/>
    <property type="project" value="InterPro"/>
</dbReference>
<feature type="domain" description="Calcineurin-like phosphoesterase" evidence="2">
    <location>
        <begin position="38"/>
        <end position="262"/>
    </location>
</feature>
<proteinExistence type="predicted"/>
<protein>
    <submittedName>
        <fullName evidence="3">Metallophosphoesterase</fullName>
    </submittedName>
</protein>
<evidence type="ECO:0000313" key="3">
    <source>
        <dbReference type="EMBL" id="ADW68442.1"/>
    </source>
</evidence>
<dbReference type="InterPro" id="IPR029052">
    <property type="entry name" value="Metallo-depent_PP-like"/>
</dbReference>
<dbReference type="PANTHER" id="PTHR43143:SF1">
    <property type="entry name" value="SERINE_THREONINE-PROTEIN PHOSPHATASE CPPED1"/>
    <property type="match status" value="1"/>
</dbReference>
<dbReference type="HOGENOM" id="CLU_076058_0_0_0"/>
<feature type="signal peptide" evidence="1">
    <location>
        <begin position="1"/>
        <end position="26"/>
    </location>
</feature>
<dbReference type="SUPFAM" id="SSF56300">
    <property type="entry name" value="Metallo-dependent phosphatases"/>
    <property type="match status" value="1"/>
</dbReference>
<dbReference type="Gene3D" id="3.60.21.10">
    <property type="match status" value="1"/>
</dbReference>
<evidence type="ECO:0000259" key="2">
    <source>
        <dbReference type="Pfam" id="PF00149"/>
    </source>
</evidence>
<sequence>MSSLTRRNFLSLSAATSAALALPTSAYSLTLPAAPGNLRLIFFTDTHNQPELNANEGTTLAFAKIRSLKPDLCIQGGDHAFDLAAAPRDRSLMLLDLYQKTERSLDGIPIHHVIGNHDVFGRDPASNITLTDPLYGKKAFEQTFKTKTYRSFDQAGYHFILLDSIQITADRGFDAMIDDAQLAWLKSDLAATPIGTPIIIATHVPIVSAAPQYSPPDDKAATAIAYQQITHLHGFLLGNAPTVLPLFHGHNIIAVLQGHTHINEVVQWQGIPFITSGAVCGNWWRGSRWGTPEGFTVLELANGKAHWHYETYGWKATNPLPDPYASSPTTA</sequence>
<dbReference type="Proteomes" id="UP000000343">
    <property type="component" value="Chromosome"/>
</dbReference>
<name>E8WVJ4_GRATM</name>
<keyword evidence="4" id="KW-1185">Reference proteome</keyword>
<dbReference type="EMBL" id="CP002480">
    <property type="protein sequence ID" value="ADW68442.1"/>
    <property type="molecule type" value="Genomic_DNA"/>
</dbReference>
<dbReference type="STRING" id="1198114.AciX9_1383"/>
<dbReference type="OrthoDB" id="9809781at2"/>
<dbReference type="NCBIfam" id="TIGR01409">
    <property type="entry name" value="TAT_signal_seq"/>
    <property type="match status" value="1"/>
</dbReference>
<dbReference type="PANTHER" id="PTHR43143">
    <property type="entry name" value="METALLOPHOSPHOESTERASE, CALCINEURIN SUPERFAMILY"/>
    <property type="match status" value="1"/>
</dbReference>
<dbReference type="InterPro" id="IPR006311">
    <property type="entry name" value="TAT_signal"/>
</dbReference>
<dbReference type="InterPro" id="IPR019546">
    <property type="entry name" value="TAT_signal_bac_arc"/>
</dbReference>